<dbReference type="EMBL" id="NBNE01007578">
    <property type="protein sequence ID" value="OWZ00480.1"/>
    <property type="molecule type" value="Genomic_DNA"/>
</dbReference>
<reference evidence="2" key="1">
    <citation type="submission" date="2017-03" db="EMBL/GenBank/DDBJ databases">
        <title>Phytopthora megakarya and P. palmivora, two closely related causual agents of cacao black pod achieved similar genome size and gene model numbers by different mechanisms.</title>
        <authorList>
            <person name="Ali S."/>
            <person name="Shao J."/>
            <person name="Larry D.J."/>
            <person name="Kronmiller B."/>
            <person name="Shen D."/>
            <person name="Strem M.D."/>
            <person name="Melnick R.L."/>
            <person name="Guiltinan M.J."/>
            <person name="Tyler B.M."/>
            <person name="Meinhardt L.W."/>
            <person name="Bailey B.A."/>
        </authorList>
    </citation>
    <scope>NUCLEOTIDE SEQUENCE [LARGE SCALE GENOMIC DNA]</scope>
    <source>
        <strain evidence="2">zdho120</strain>
    </source>
</reference>
<comment type="caution">
    <text evidence="1">The sequence shown here is derived from an EMBL/GenBank/DDBJ whole genome shotgun (WGS) entry which is preliminary data.</text>
</comment>
<protein>
    <submittedName>
        <fullName evidence="1">Uncharacterized protein</fullName>
    </submittedName>
</protein>
<proteinExistence type="predicted"/>
<name>A0A225V7R7_9STRA</name>
<dbReference type="Proteomes" id="UP000198211">
    <property type="component" value="Unassembled WGS sequence"/>
</dbReference>
<dbReference type="OrthoDB" id="105169at2759"/>
<dbReference type="AlphaFoldDB" id="A0A225V7R7"/>
<gene>
    <name evidence="1" type="ORF">PHMEG_00028320</name>
</gene>
<organism evidence="1 2">
    <name type="scientific">Phytophthora megakarya</name>
    <dbReference type="NCBI Taxonomy" id="4795"/>
    <lineage>
        <taxon>Eukaryota</taxon>
        <taxon>Sar</taxon>
        <taxon>Stramenopiles</taxon>
        <taxon>Oomycota</taxon>
        <taxon>Peronosporomycetes</taxon>
        <taxon>Peronosporales</taxon>
        <taxon>Peronosporaceae</taxon>
        <taxon>Phytophthora</taxon>
    </lineage>
</organism>
<evidence type="ECO:0000313" key="2">
    <source>
        <dbReference type="Proteomes" id="UP000198211"/>
    </source>
</evidence>
<keyword evidence="2" id="KW-1185">Reference proteome</keyword>
<sequence length="191" mass="22039">MVTQDNLLHWYILTYRYMSCKKKLNFLSLMTYLEHHIILDVAFNFATYTDANSELEFRFDVTDVSLLCTLLSVPDIIMSEEGGYMQKHHWGPKGLLPKLSLDGTKVGVWPPSPRKSGAEEKFAEETLPVMLRESGLLEYFDEQENIFERRYVDGDFVYGDCKYIVSEYKGNMLNTVNGPTLFQSPNSLLSH</sequence>
<evidence type="ECO:0000313" key="1">
    <source>
        <dbReference type="EMBL" id="OWZ00480.1"/>
    </source>
</evidence>
<accession>A0A225V7R7</accession>